<gene>
    <name evidence="1" type="ORF">EDC38_0563</name>
</gene>
<evidence type="ECO:0000313" key="2">
    <source>
        <dbReference type="Proteomes" id="UP000273643"/>
    </source>
</evidence>
<sequence>MNWMLLAIGLSLVLSVVAMAVALVALRASHRQLDQVRSSHRRLESELAVSNSAAIGMGNRLIAMEKRLAQGAGGSPDAPTEQPYTEANQLFRMGVSVEEVARRCGLSRAEASLLQAMQEHR</sequence>
<name>A0A3N1NMD1_9GAMM</name>
<organism evidence="1 2">
    <name type="scientific">Marinimicrobium koreense</name>
    <dbReference type="NCBI Taxonomy" id="306545"/>
    <lineage>
        <taxon>Bacteria</taxon>
        <taxon>Pseudomonadati</taxon>
        <taxon>Pseudomonadota</taxon>
        <taxon>Gammaproteobacteria</taxon>
        <taxon>Cellvibrionales</taxon>
        <taxon>Cellvibrionaceae</taxon>
        <taxon>Marinimicrobium</taxon>
    </lineage>
</organism>
<reference evidence="1 2" key="1">
    <citation type="submission" date="2018-11" db="EMBL/GenBank/DDBJ databases">
        <title>Genomic Encyclopedia of Type Strains, Phase IV (KMG-IV): sequencing the most valuable type-strain genomes for metagenomic binning, comparative biology and taxonomic classification.</title>
        <authorList>
            <person name="Goeker M."/>
        </authorList>
    </citation>
    <scope>NUCLEOTIDE SEQUENCE [LARGE SCALE GENOMIC DNA]</scope>
    <source>
        <strain evidence="1 2">DSM 16974</strain>
    </source>
</reference>
<comment type="caution">
    <text evidence="1">The sequence shown here is derived from an EMBL/GenBank/DDBJ whole genome shotgun (WGS) entry which is preliminary data.</text>
</comment>
<dbReference type="OrthoDB" id="5706606at2"/>
<dbReference type="Proteomes" id="UP000273643">
    <property type="component" value="Unassembled WGS sequence"/>
</dbReference>
<keyword evidence="2" id="KW-1185">Reference proteome</keyword>
<proteinExistence type="predicted"/>
<dbReference type="EMBL" id="RJUK01000001">
    <property type="protein sequence ID" value="ROQ19972.1"/>
    <property type="molecule type" value="Genomic_DNA"/>
</dbReference>
<dbReference type="AlphaFoldDB" id="A0A3N1NMD1"/>
<dbReference type="InterPro" id="IPR021244">
    <property type="entry name" value="DUF2802"/>
</dbReference>
<dbReference type="Pfam" id="PF10975">
    <property type="entry name" value="DUF2802"/>
    <property type="match status" value="1"/>
</dbReference>
<accession>A0A3N1NMD1</accession>
<dbReference type="RefSeq" id="WP_123637232.1">
    <property type="nucleotide sequence ID" value="NZ_JBHYFO010000020.1"/>
</dbReference>
<protein>
    <submittedName>
        <fullName evidence="1">Uncharacterized protein DUF2802</fullName>
    </submittedName>
</protein>
<evidence type="ECO:0000313" key="1">
    <source>
        <dbReference type="EMBL" id="ROQ19972.1"/>
    </source>
</evidence>